<dbReference type="PANTHER" id="PTHR43725">
    <property type="entry name" value="UDP-GLUCOSE 4-EPIMERASE"/>
    <property type="match status" value="1"/>
</dbReference>
<evidence type="ECO:0000256" key="3">
    <source>
        <dbReference type="ARBA" id="ARBA00004947"/>
    </source>
</evidence>
<evidence type="ECO:0000256" key="2">
    <source>
        <dbReference type="ARBA" id="ARBA00001911"/>
    </source>
</evidence>
<evidence type="ECO:0000256" key="1">
    <source>
        <dbReference type="ARBA" id="ARBA00000083"/>
    </source>
</evidence>
<dbReference type="AlphaFoldDB" id="A0A2A9NK08"/>
<dbReference type="InterPro" id="IPR001509">
    <property type="entry name" value="Epimerase_deHydtase"/>
</dbReference>
<dbReference type="SUPFAM" id="SSF51735">
    <property type="entry name" value="NAD(P)-binding Rossmann-fold domains"/>
    <property type="match status" value="1"/>
</dbReference>
<comment type="similarity">
    <text evidence="10">In the C-terminal section; belongs to the aldose epimerase family.</text>
</comment>
<dbReference type="InterPro" id="IPR005886">
    <property type="entry name" value="UDP_G4E"/>
</dbReference>
<organism evidence="13 14">
    <name type="scientific">Amanita thiersii Skay4041</name>
    <dbReference type="NCBI Taxonomy" id="703135"/>
    <lineage>
        <taxon>Eukaryota</taxon>
        <taxon>Fungi</taxon>
        <taxon>Dikarya</taxon>
        <taxon>Basidiomycota</taxon>
        <taxon>Agaricomycotina</taxon>
        <taxon>Agaricomycetes</taxon>
        <taxon>Agaricomycetidae</taxon>
        <taxon>Agaricales</taxon>
        <taxon>Pluteineae</taxon>
        <taxon>Amanitaceae</taxon>
        <taxon>Amanita</taxon>
    </lineage>
</organism>
<evidence type="ECO:0000259" key="12">
    <source>
        <dbReference type="Pfam" id="PF01370"/>
    </source>
</evidence>
<keyword evidence="6" id="KW-0299">Galactose metabolism</keyword>
<dbReference type="STRING" id="703135.A0A2A9NK08"/>
<evidence type="ECO:0000256" key="11">
    <source>
        <dbReference type="SAM" id="MobiDB-lite"/>
    </source>
</evidence>
<feature type="region of interest" description="Disordered" evidence="11">
    <location>
        <begin position="567"/>
        <end position="651"/>
    </location>
</feature>
<evidence type="ECO:0000256" key="10">
    <source>
        <dbReference type="ARBA" id="ARBA00038238"/>
    </source>
</evidence>
<feature type="domain" description="NAD-dependent epimerase/dehydratase" evidence="12">
    <location>
        <begin position="699"/>
        <end position="967"/>
    </location>
</feature>
<dbReference type="InterPro" id="IPR036291">
    <property type="entry name" value="NAD(P)-bd_dom_sf"/>
</dbReference>
<proteinExistence type="inferred from homology"/>
<dbReference type="CDD" id="cd05247">
    <property type="entry name" value="UDP_G4E_1_SDR_e"/>
    <property type="match status" value="1"/>
</dbReference>
<comment type="similarity">
    <text evidence="9">In the N-terminal section; belongs to the NAD(P)-dependent epimerase/dehydratase family.</text>
</comment>
<feature type="compositionally biased region" description="Low complexity" evidence="11">
    <location>
        <begin position="594"/>
        <end position="607"/>
    </location>
</feature>
<comment type="function">
    <text evidence="8">Mutarotase converts alpha-aldose to the beta-anomer. It is active on D-glucose, L-arabinose, D-xylose, D-galactose, maltose and lactose.</text>
</comment>
<feature type="compositionally biased region" description="Polar residues" evidence="11">
    <location>
        <begin position="568"/>
        <end position="593"/>
    </location>
</feature>
<dbReference type="Proteomes" id="UP000242287">
    <property type="component" value="Unassembled WGS sequence"/>
</dbReference>
<name>A0A2A9NK08_9AGAR</name>
<dbReference type="GO" id="GO:0003978">
    <property type="term" value="F:UDP-glucose 4-epimerase activity"/>
    <property type="evidence" value="ECO:0007669"/>
    <property type="project" value="UniProtKB-EC"/>
</dbReference>
<dbReference type="InterPro" id="IPR021861">
    <property type="entry name" value="THO_THOC1"/>
</dbReference>
<evidence type="ECO:0000256" key="8">
    <source>
        <dbReference type="ARBA" id="ARBA00037676"/>
    </source>
</evidence>
<evidence type="ECO:0000256" key="6">
    <source>
        <dbReference type="ARBA" id="ARBA00023144"/>
    </source>
</evidence>
<comment type="cofactor">
    <cofactor evidence="2">
        <name>NAD(+)</name>
        <dbReference type="ChEBI" id="CHEBI:57540"/>
    </cofactor>
</comment>
<keyword evidence="6" id="KW-0119">Carbohydrate metabolism</keyword>
<dbReference type="Gene3D" id="3.40.50.720">
    <property type="entry name" value="NAD(P)-binding Rossmann-like Domain"/>
    <property type="match status" value="1"/>
</dbReference>
<dbReference type="EMBL" id="KZ302022">
    <property type="protein sequence ID" value="PFH49664.1"/>
    <property type="molecule type" value="Genomic_DNA"/>
</dbReference>
<evidence type="ECO:0000256" key="4">
    <source>
        <dbReference type="ARBA" id="ARBA00005028"/>
    </source>
</evidence>
<reference evidence="13 14" key="1">
    <citation type="submission" date="2014-02" db="EMBL/GenBank/DDBJ databases">
        <title>Transposable element dynamics among asymbiotic and ectomycorrhizal Amanita fungi.</title>
        <authorList>
            <consortium name="DOE Joint Genome Institute"/>
            <person name="Hess J."/>
            <person name="Skrede I."/>
            <person name="Wolfe B."/>
            <person name="LaButti K."/>
            <person name="Ohm R.A."/>
            <person name="Grigoriev I.V."/>
            <person name="Pringle A."/>
        </authorList>
    </citation>
    <scope>NUCLEOTIDE SEQUENCE [LARGE SCALE GENOMIC DNA]</scope>
    <source>
        <strain evidence="13 14">SKay4041</strain>
    </source>
</reference>
<dbReference type="Gene3D" id="3.90.25.10">
    <property type="entry name" value="UDP-galactose 4-epimerase, domain 1"/>
    <property type="match status" value="1"/>
</dbReference>
<feature type="region of interest" description="Disordered" evidence="11">
    <location>
        <begin position="201"/>
        <end position="232"/>
    </location>
</feature>
<comment type="pathway">
    <text evidence="3">Carbohydrate metabolism; galactose metabolism.</text>
</comment>
<comment type="catalytic activity">
    <reaction evidence="1">
        <text>UDP-alpha-D-glucose = UDP-alpha-D-galactose</text>
        <dbReference type="Rhea" id="RHEA:22168"/>
        <dbReference type="ChEBI" id="CHEBI:58885"/>
        <dbReference type="ChEBI" id="CHEBI:66914"/>
        <dbReference type="EC" id="5.1.3.2"/>
    </reaction>
</comment>
<accession>A0A2A9NK08</accession>
<sequence length="1063" mass="118740">MVTYQPALKSLLQRLQSSPFQQDQLNTLVKETLEISKTHSSPENRKAQWEYLLRSEVFSLAATEGKALADEDAAYYNKLRDMLDVILSFTEHDACEQTFPLNVLQDLLETQTVASCSHIFSWIELRSNRLTDGMVPQKGKALVLLRTLNDLLRRLSKMGSTTIFCGRILTFLSGVFPLGERSGVNLRGEYGPIWEGVGDLDKKERPRKEGEGRLSDTGAADKSDEQIDKMQVDSKDAQAAKSTFFSKDGACYWDGYFTLLMYNGLIDFYRTFWSLQLPFSKPPLFAQKDIFPEFKGAVNKVLPVIKEATAKERAMMGSRAGPGASASLKRKREPETEETSYFFAKFLTSPDLLDLEIADTHFRRQFLFQLLILLHHLLTFTKTNKSSWSSTRNRSLQMDFTLETADAQWVQDTINKAMEELRQTTPNGRAFADTVNAILDRDKNWVRWKNELCAPFDKEPWSTELEGKKVGLVDATSDARLKMREPPDDWPWALGSEPLSDIWDMGYRDLQDLQMPFQPGDVKDFVKKVKQEDARVAMRKKMLAKAAERVAQARAKAAAPVSALLAATETSSNSTEANETAGSTKLQEPTMATSEIQSQESIASQPSLHPSLPARPGLPSNVQKTETPLVVPNAQGSTPAPGPLPDPWAGDEQIAKSEENKQRWAWLALRTARDRHLQLFGRIGTGDIELLAQEIEKNVLVTGGAGYIGTHVIYALQKTRRYRVISIDNHHNSHSPALSRVTQLSRSELPNNPSELDIQSTVIDAHNCDLTNQKQVRAVFEKYGVGGIWGVIHIAAYKAVGESTEIPLTYYANNVSATISLLQIMGEYGCNRIVYSSSATVYGTPSIIPIPETTRLQADSPYGKTKVMAETIIDDLCHADKNWRAISLRYFNPAGAHPSGKIGEDPKGRPGNLLPLLAHMAIGRVKDTTLKVFGNDYPTLDGTCVRDYLHVLDLATGHLLALDALVEDSDIFRGTRDAYYKAYNLGRGQGMSVLQIVEAMRKATGFDYKYEIIGRRRGDVPDLTANPSLAEKELGFKALQPLETMCEDLWNWQTKNPMGYGQE</sequence>
<evidence type="ECO:0000256" key="9">
    <source>
        <dbReference type="ARBA" id="ARBA00037955"/>
    </source>
</evidence>
<keyword evidence="7" id="KW-0413">Isomerase</keyword>
<keyword evidence="14" id="KW-1185">Reference proteome</keyword>
<gene>
    <name evidence="13" type="ORF">AMATHDRAFT_76047</name>
</gene>
<dbReference type="Pfam" id="PF01370">
    <property type="entry name" value="Epimerase"/>
    <property type="match status" value="1"/>
</dbReference>
<dbReference type="NCBIfam" id="TIGR01179">
    <property type="entry name" value="galE"/>
    <property type="match status" value="1"/>
</dbReference>
<dbReference type="PANTHER" id="PTHR43725:SF47">
    <property type="entry name" value="UDP-GLUCOSE 4-EPIMERASE"/>
    <property type="match status" value="1"/>
</dbReference>
<dbReference type="Pfam" id="PF11957">
    <property type="entry name" value="efThoc1"/>
    <property type="match status" value="1"/>
</dbReference>
<evidence type="ECO:0000256" key="5">
    <source>
        <dbReference type="ARBA" id="ARBA00023027"/>
    </source>
</evidence>
<evidence type="ECO:0000313" key="13">
    <source>
        <dbReference type="EMBL" id="PFH49664.1"/>
    </source>
</evidence>
<dbReference type="GO" id="GO:0005829">
    <property type="term" value="C:cytosol"/>
    <property type="evidence" value="ECO:0007669"/>
    <property type="project" value="TreeGrafter"/>
</dbReference>
<keyword evidence="5" id="KW-0520">NAD</keyword>
<dbReference type="OrthoDB" id="9402762at2759"/>
<evidence type="ECO:0000256" key="7">
    <source>
        <dbReference type="ARBA" id="ARBA00023235"/>
    </source>
</evidence>
<protein>
    <recommendedName>
        <fullName evidence="12">NAD-dependent epimerase/dehydratase domain-containing protein</fullName>
    </recommendedName>
</protein>
<evidence type="ECO:0000313" key="14">
    <source>
        <dbReference type="Proteomes" id="UP000242287"/>
    </source>
</evidence>
<comment type="pathway">
    <text evidence="4">Carbohydrate metabolism; hexose metabolism.</text>
</comment>
<dbReference type="GO" id="GO:0006012">
    <property type="term" value="P:galactose metabolic process"/>
    <property type="evidence" value="ECO:0007669"/>
    <property type="project" value="UniProtKB-KW"/>
</dbReference>